<evidence type="ECO:0000313" key="10">
    <source>
        <dbReference type="Proteomes" id="UP000029381"/>
    </source>
</evidence>
<comment type="similarity">
    <text evidence="2">Belongs to the GSP F family.</text>
</comment>
<sequence length="340" mass="38564">MVKDSYKNNALMREQFLEMLVSLLENGFSLQESLSVMQRNQQFSPSILQCFTEGLAKGATLAECFYQAGFSLQEMTQVQLADIHGNIVTTLKNILATMKIIRKQKKELGKVATYPALLFVFVVVLLLAMRFFLLPSLLQSGMIKTQHWSIGVISYGPFVMGGMVLFIGVLVGGGVWYSKKHSVIDRAVFIAHLPFVGRLYRMYQTSYFSLEWGKMFKQGLEARQILAFMESVNPHSLVASLAKELNHALSFGKPLPEELERYSFLLPEFSLIILQGEVKGKLGEELLLYSQLLTKRTVEKVEGWLRWVQPVVFLFIAVLIMAIYIAMFLPMYENIGGIME</sequence>
<feature type="transmembrane region" description="Helical" evidence="7">
    <location>
        <begin position="311"/>
        <end position="332"/>
    </location>
</feature>
<proteinExistence type="inferred from homology"/>
<dbReference type="RefSeq" id="WP_051176717.1">
    <property type="nucleotide sequence ID" value="NZ_JPVT01000023.1"/>
</dbReference>
<dbReference type="PANTHER" id="PTHR30012:SF0">
    <property type="entry name" value="TYPE II SECRETION SYSTEM PROTEIN F-RELATED"/>
    <property type="match status" value="1"/>
</dbReference>
<dbReference type="InterPro" id="IPR003004">
    <property type="entry name" value="GspF/PilC"/>
</dbReference>
<evidence type="ECO:0000256" key="2">
    <source>
        <dbReference type="ARBA" id="ARBA00005745"/>
    </source>
</evidence>
<dbReference type="InterPro" id="IPR047692">
    <property type="entry name" value="T4P_ComGB"/>
</dbReference>
<dbReference type="NCBIfam" id="NF041012">
    <property type="entry name" value="T4P_ComGB"/>
    <property type="match status" value="1"/>
</dbReference>
<evidence type="ECO:0000259" key="8">
    <source>
        <dbReference type="Pfam" id="PF00482"/>
    </source>
</evidence>
<dbReference type="Gene3D" id="1.20.81.30">
    <property type="entry name" value="Type II secretion system (T2SS), domain F"/>
    <property type="match status" value="2"/>
</dbReference>
<comment type="caution">
    <text evidence="9">The sequence shown here is derived from an EMBL/GenBank/DDBJ whole genome shotgun (WGS) entry which is preliminary data.</text>
</comment>
<dbReference type="Pfam" id="PF00482">
    <property type="entry name" value="T2SSF"/>
    <property type="match status" value="2"/>
</dbReference>
<comment type="subcellular location">
    <subcellularLocation>
        <location evidence="1">Cell membrane</location>
        <topology evidence="1">Multi-pass membrane protein</topology>
    </subcellularLocation>
</comment>
<feature type="domain" description="Type II secretion system protein GspF" evidence="8">
    <location>
        <begin position="209"/>
        <end position="330"/>
    </location>
</feature>
<keyword evidence="5 7" id="KW-1133">Transmembrane helix</keyword>
<dbReference type="InterPro" id="IPR042094">
    <property type="entry name" value="T2SS_GspF_sf"/>
</dbReference>
<gene>
    <name evidence="9" type="ORF">TMU3MR103_0230</name>
</gene>
<keyword evidence="3" id="KW-1003">Cell membrane</keyword>
<dbReference type="Proteomes" id="UP000029381">
    <property type="component" value="Unassembled WGS sequence"/>
</dbReference>
<keyword evidence="6 7" id="KW-0472">Membrane</keyword>
<dbReference type="AlphaFoldDB" id="A0A091C7R2"/>
<protein>
    <submittedName>
        <fullName evidence="9">ComGB family late competence protein</fullName>
    </submittedName>
</protein>
<reference evidence="9 10" key="1">
    <citation type="submission" date="2014-08" db="EMBL/GenBank/DDBJ databases">
        <title>Genome sequence of Tetragenococcus muriaticus.</title>
        <authorList>
            <person name="Chuea-nongthon C."/>
            <person name="Rodtong S."/>
            <person name="Yongsawatdigul J."/>
            <person name="Steele J.L."/>
            <person name="Liu X.-y."/>
            <person name="Speers J."/>
            <person name="Glasner J.D."/>
            <person name="Neeno-Eckwall E.C."/>
        </authorList>
    </citation>
    <scope>NUCLEOTIDE SEQUENCE [LARGE SCALE GENOMIC DNA]</scope>
    <source>
        <strain evidence="9 10">3MR10-3</strain>
    </source>
</reference>
<evidence type="ECO:0000313" key="9">
    <source>
        <dbReference type="EMBL" id="KFN92929.1"/>
    </source>
</evidence>
<feature type="transmembrane region" description="Helical" evidence="7">
    <location>
        <begin position="153"/>
        <end position="177"/>
    </location>
</feature>
<dbReference type="GO" id="GO:0005886">
    <property type="term" value="C:plasma membrane"/>
    <property type="evidence" value="ECO:0007669"/>
    <property type="project" value="UniProtKB-SubCell"/>
</dbReference>
<dbReference type="EMBL" id="JPVT01000023">
    <property type="protein sequence ID" value="KFN92929.1"/>
    <property type="molecule type" value="Genomic_DNA"/>
</dbReference>
<evidence type="ECO:0000256" key="1">
    <source>
        <dbReference type="ARBA" id="ARBA00004651"/>
    </source>
</evidence>
<dbReference type="InterPro" id="IPR018076">
    <property type="entry name" value="T2SS_GspF_dom"/>
</dbReference>
<evidence type="ECO:0000256" key="5">
    <source>
        <dbReference type="ARBA" id="ARBA00022989"/>
    </source>
</evidence>
<dbReference type="PANTHER" id="PTHR30012">
    <property type="entry name" value="GENERAL SECRETION PATHWAY PROTEIN"/>
    <property type="match status" value="1"/>
</dbReference>
<keyword evidence="4 7" id="KW-0812">Transmembrane</keyword>
<accession>A0A091C7R2</accession>
<name>A0A091C7R2_9ENTE</name>
<evidence type="ECO:0000256" key="7">
    <source>
        <dbReference type="SAM" id="Phobius"/>
    </source>
</evidence>
<dbReference type="PATRIC" id="fig|1302648.3.peg.216"/>
<organism evidence="9 10">
    <name type="scientific">Tetragenococcus muriaticus 3MR10-3</name>
    <dbReference type="NCBI Taxonomy" id="1302648"/>
    <lineage>
        <taxon>Bacteria</taxon>
        <taxon>Bacillati</taxon>
        <taxon>Bacillota</taxon>
        <taxon>Bacilli</taxon>
        <taxon>Lactobacillales</taxon>
        <taxon>Enterococcaceae</taxon>
        <taxon>Tetragenococcus</taxon>
    </lineage>
</organism>
<evidence type="ECO:0000256" key="3">
    <source>
        <dbReference type="ARBA" id="ARBA00022475"/>
    </source>
</evidence>
<evidence type="ECO:0000256" key="4">
    <source>
        <dbReference type="ARBA" id="ARBA00022692"/>
    </source>
</evidence>
<evidence type="ECO:0000256" key="6">
    <source>
        <dbReference type="ARBA" id="ARBA00023136"/>
    </source>
</evidence>
<feature type="transmembrane region" description="Helical" evidence="7">
    <location>
        <begin position="111"/>
        <end position="133"/>
    </location>
</feature>
<feature type="domain" description="Type II secretion system protein GspF" evidence="8">
    <location>
        <begin position="16"/>
        <end position="135"/>
    </location>
</feature>
<keyword evidence="10" id="KW-1185">Reference proteome</keyword>